<reference evidence="2 3" key="1">
    <citation type="submission" date="2021-06" db="EMBL/GenBank/DDBJ databases">
        <authorList>
            <person name="Palmer J.M."/>
        </authorList>
    </citation>
    <scope>NUCLEOTIDE SEQUENCE [LARGE SCALE GENOMIC DNA]</scope>
    <source>
        <strain evidence="3">if_2019</strain>
        <tissue evidence="2">Muscle</tissue>
    </source>
</reference>
<dbReference type="Proteomes" id="UP001482620">
    <property type="component" value="Unassembled WGS sequence"/>
</dbReference>
<accession>A0ABV0UWJ8</accession>
<evidence type="ECO:0000313" key="2">
    <source>
        <dbReference type="EMBL" id="MEQ2249555.1"/>
    </source>
</evidence>
<keyword evidence="3" id="KW-1185">Reference proteome</keyword>
<comment type="caution">
    <text evidence="2">The sequence shown here is derived from an EMBL/GenBank/DDBJ whole genome shotgun (WGS) entry which is preliminary data.</text>
</comment>
<name>A0ABV0UWJ8_9TELE</name>
<feature type="compositionally biased region" description="Polar residues" evidence="1">
    <location>
        <begin position="9"/>
        <end position="21"/>
    </location>
</feature>
<feature type="compositionally biased region" description="Low complexity" evidence="1">
    <location>
        <begin position="29"/>
        <end position="46"/>
    </location>
</feature>
<dbReference type="EMBL" id="JAHRIQ010085688">
    <property type="protein sequence ID" value="MEQ2249555.1"/>
    <property type="molecule type" value="Genomic_DNA"/>
</dbReference>
<sequence>MHQPGTWAMQANHSRPSTTRQPPRCSHKTCSTAPPTRPPTAARCPTMGQNHRRKQWKKATTAPVTGDLANSTPKPRGHPSLPATRTLHGAPQPTKQSIRPAPPPKRGHIPINAGYQLPL</sequence>
<evidence type="ECO:0000256" key="1">
    <source>
        <dbReference type="SAM" id="MobiDB-lite"/>
    </source>
</evidence>
<gene>
    <name evidence="2" type="ORF">ILYODFUR_030623</name>
</gene>
<proteinExistence type="predicted"/>
<protein>
    <submittedName>
        <fullName evidence="2">Uncharacterized protein</fullName>
    </submittedName>
</protein>
<organism evidence="2 3">
    <name type="scientific">Ilyodon furcidens</name>
    <name type="common">goldbreast splitfin</name>
    <dbReference type="NCBI Taxonomy" id="33524"/>
    <lineage>
        <taxon>Eukaryota</taxon>
        <taxon>Metazoa</taxon>
        <taxon>Chordata</taxon>
        <taxon>Craniata</taxon>
        <taxon>Vertebrata</taxon>
        <taxon>Euteleostomi</taxon>
        <taxon>Actinopterygii</taxon>
        <taxon>Neopterygii</taxon>
        <taxon>Teleostei</taxon>
        <taxon>Neoteleostei</taxon>
        <taxon>Acanthomorphata</taxon>
        <taxon>Ovalentaria</taxon>
        <taxon>Atherinomorphae</taxon>
        <taxon>Cyprinodontiformes</taxon>
        <taxon>Goodeidae</taxon>
        <taxon>Ilyodon</taxon>
    </lineage>
</organism>
<feature type="region of interest" description="Disordered" evidence="1">
    <location>
        <begin position="1"/>
        <end position="119"/>
    </location>
</feature>
<evidence type="ECO:0000313" key="3">
    <source>
        <dbReference type="Proteomes" id="UP001482620"/>
    </source>
</evidence>